<evidence type="ECO:0000256" key="2">
    <source>
        <dbReference type="SAM" id="MobiDB-lite"/>
    </source>
</evidence>
<evidence type="ECO:0000256" key="1">
    <source>
        <dbReference type="ARBA" id="ARBA00008887"/>
    </source>
</evidence>
<accession>A0ABN9LGV4</accession>
<dbReference type="PANTHER" id="PTHR46961:SF18">
    <property type="entry name" value="DYNEIN AXONEMAL HEAVY CHAIN 5"/>
    <property type="match status" value="1"/>
</dbReference>
<keyword evidence="5" id="KW-1185">Reference proteome</keyword>
<reference evidence="4" key="1">
    <citation type="submission" date="2023-07" db="EMBL/GenBank/DDBJ databases">
        <authorList>
            <person name="Stuckert A."/>
        </authorList>
    </citation>
    <scope>NUCLEOTIDE SEQUENCE</scope>
</reference>
<dbReference type="InterPro" id="IPR026983">
    <property type="entry name" value="DHC"/>
</dbReference>
<feature type="region of interest" description="Disordered" evidence="2">
    <location>
        <begin position="495"/>
        <end position="516"/>
    </location>
</feature>
<gene>
    <name evidence="4" type="ORF">RIMI_LOCUS9130621</name>
</gene>
<feature type="compositionally biased region" description="Basic and acidic residues" evidence="2">
    <location>
        <begin position="459"/>
        <end position="469"/>
    </location>
</feature>
<dbReference type="InterPro" id="IPR024317">
    <property type="entry name" value="Dynein_heavy_chain_D4_dom"/>
</dbReference>
<evidence type="ECO:0000259" key="3">
    <source>
        <dbReference type="Pfam" id="PF12780"/>
    </source>
</evidence>
<dbReference type="Gene3D" id="1.20.920.30">
    <property type="match status" value="1"/>
</dbReference>
<proteinExistence type="inferred from homology"/>
<protein>
    <recommendedName>
        <fullName evidence="3">Dynein heavy chain AAA module D4 domain-containing protein</fullName>
    </recommendedName>
</protein>
<evidence type="ECO:0000313" key="5">
    <source>
        <dbReference type="Proteomes" id="UP001176940"/>
    </source>
</evidence>
<dbReference type="Pfam" id="PF12780">
    <property type="entry name" value="AAA_8"/>
    <property type="match status" value="1"/>
</dbReference>
<feature type="region of interest" description="Disordered" evidence="2">
    <location>
        <begin position="448"/>
        <end position="480"/>
    </location>
</feature>
<dbReference type="PANTHER" id="PTHR46961">
    <property type="entry name" value="DYNEIN HEAVY CHAIN 1, AXONEMAL-LIKE PROTEIN"/>
    <property type="match status" value="1"/>
</dbReference>
<dbReference type="InterPro" id="IPR027417">
    <property type="entry name" value="P-loop_NTPase"/>
</dbReference>
<dbReference type="SUPFAM" id="SSF52540">
    <property type="entry name" value="P-loop containing nucleoside triphosphate hydrolases"/>
    <property type="match status" value="1"/>
</dbReference>
<dbReference type="Gene3D" id="3.40.50.300">
    <property type="entry name" value="P-loop containing nucleotide triphosphate hydrolases"/>
    <property type="match status" value="1"/>
</dbReference>
<dbReference type="Gene3D" id="1.20.920.20">
    <property type="match status" value="1"/>
</dbReference>
<comment type="caution">
    <text evidence="4">The sequence shown here is derived from an EMBL/GenBank/DDBJ whole genome shotgun (WGS) entry which is preliminary data.</text>
</comment>
<dbReference type="EMBL" id="CAUEEQ010018700">
    <property type="protein sequence ID" value="CAJ0941085.1"/>
    <property type="molecule type" value="Genomic_DNA"/>
</dbReference>
<sequence length="516" mass="58611">MLAIKAEECTTAPILLSLFRHECQRVIADRFVCCEDHGWFNKSLTQVLRELVDPHLVSAVQHDFCFVDFLREAPEPAEYEEVNVIEAPKVYEMVHSLEVLTEKLKQFHNRFNETVTGSPRDLVFFNDAVMHIIKVNVNDSRGPICTRTPVLELWISRILRTPGGSALLIGVSGSGQRSLSRLASFIAGYKTFQIVLTRSYGVSNLLEDIKLLYKTAGADGIGITFIFTDSDIREESFLEYINHILSSGEVPSLFSREELGEITECLLPVMKREFPHHPPTFDHLYEYFISRCRRNLHVILCFSPVGDKFRMRSLKFPALFSGCTMDWFSQWSMQDLLEVSGHCLSGFHIACSSEVKSHVIEAMGVIHDKMSEICASYFHRFRRRTYVTPKSYLSFINGYKNIYAEKWKHITEQAELMNKVADLTRVSQTLVSVLDRLPLQPSVVASGSQEALSESSNTGRERFRRERQSEFSSRSISPHGPSVVEFPLILPPESGEAFSDVPSEDILGPESNHILT</sequence>
<comment type="similarity">
    <text evidence="1">Belongs to the dynein heavy chain family.</text>
</comment>
<evidence type="ECO:0000313" key="4">
    <source>
        <dbReference type="EMBL" id="CAJ0941085.1"/>
    </source>
</evidence>
<feature type="domain" description="Dynein heavy chain AAA module D4" evidence="3">
    <location>
        <begin position="155"/>
        <end position="402"/>
    </location>
</feature>
<name>A0ABN9LGV4_9NEOB</name>
<dbReference type="Proteomes" id="UP001176940">
    <property type="component" value="Unassembled WGS sequence"/>
</dbReference>
<organism evidence="4 5">
    <name type="scientific">Ranitomeya imitator</name>
    <name type="common">mimic poison frog</name>
    <dbReference type="NCBI Taxonomy" id="111125"/>
    <lineage>
        <taxon>Eukaryota</taxon>
        <taxon>Metazoa</taxon>
        <taxon>Chordata</taxon>
        <taxon>Craniata</taxon>
        <taxon>Vertebrata</taxon>
        <taxon>Euteleostomi</taxon>
        <taxon>Amphibia</taxon>
        <taxon>Batrachia</taxon>
        <taxon>Anura</taxon>
        <taxon>Neobatrachia</taxon>
        <taxon>Hyloidea</taxon>
        <taxon>Dendrobatidae</taxon>
        <taxon>Dendrobatinae</taxon>
        <taxon>Ranitomeya</taxon>
    </lineage>
</organism>
<feature type="compositionally biased region" description="Polar residues" evidence="2">
    <location>
        <begin position="448"/>
        <end position="458"/>
    </location>
</feature>